<evidence type="ECO:0000256" key="1">
    <source>
        <dbReference type="SAM" id="MobiDB-lite"/>
    </source>
</evidence>
<sequence>MAKKTDYELEADVVETLIRDEVVGSKKWTVDKLKNSGFKSSDQGRVEDIIRELGKDPNSPSSITEGEPETTFASRPSTRPESG</sequence>
<feature type="region of interest" description="Disordered" evidence="1">
    <location>
        <begin position="52"/>
        <end position="83"/>
    </location>
</feature>
<dbReference type="GeneID" id="56034200"/>
<gene>
    <name evidence="2" type="ORF">HYG82_12875</name>
</gene>
<name>A0A7D5H3A0_9EURY</name>
<dbReference type="RefSeq" id="WP_179261483.1">
    <property type="nucleotide sequence ID" value="NZ_CP058601.1"/>
</dbReference>
<accession>A0A7D5H3A0</accession>
<evidence type="ECO:0000313" key="3">
    <source>
        <dbReference type="Proteomes" id="UP000509241"/>
    </source>
</evidence>
<proteinExistence type="predicted"/>
<dbReference type="AlphaFoldDB" id="A0A7D5H3A0"/>
<organism evidence="2 3">
    <name type="scientific">Natrinema halophilum</name>
    <dbReference type="NCBI Taxonomy" id="1699371"/>
    <lineage>
        <taxon>Archaea</taxon>
        <taxon>Methanobacteriati</taxon>
        <taxon>Methanobacteriota</taxon>
        <taxon>Stenosarchaea group</taxon>
        <taxon>Halobacteria</taxon>
        <taxon>Halobacteriales</taxon>
        <taxon>Natrialbaceae</taxon>
        <taxon>Natrinema</taxon>
    </lineage>
</organism>
<dbReference type="Proteomes" id="UP000509241">
    <property type="component" value="Chromosome"/>
</dbReference>
<keyword evidence="3" id="KW-1185">Reference proteome</keyword>
<dbReference type="KEGG" id="haly:HYG82_12875"/>
<dbReference type="OrthoDB" id="203241at2157"/>
<feature type="compositionally biased region" description="Polar residues" evidence="1">
    <location>
        <begin position="71"/>
        <end position="83"/>
    </location>
</feature>
<reference evidence="2 3" key="1">
    <citation type="submission" date="2020-07" db="EMBL/GenBank/DDBJ databases">
        <authorList>
            <person name="Cui H."/>
        </authorList>
    </citation>
    <scope>NUCLEOTIDE SEQUENCE [LARGE SCALE GENOMIC DNA]</scope>
    <source>
        <strain evidence="2 3">YPL8</strain>
    </source>
</reference>
<evidence type="ECO:0000313" key="2">
    <source>
        <dbReference type="EMBL" id="QLG49691.1"/>
    </source>
</evidence>
<dbReference type="EMBL" id="CP058601">
    <property type="protein sequence ID" value="QLG49691.1"/>
    <property type="molecule type" value="Genomic_DNA"/>
</dbReference>
<protein>
    <submittedName>
        <fullName evidence="2">Uncharacterized protein</fullName>
    </submittedName>
</protein>